<name>A0AAW2XW49_9LAMI</name>
<gene>
    <name evidence="1" type="ORF">Slati_0448600</name>
</gene>
<accession>A0AAW2XW49</accession>
<protein>
    <submittedName>
        <fullName evidence="1">Uncharacterized protein</fullName>
    </submittedName>
</protein>
<evidence type="ECO:0000313" key="1">
    <source>
        <dbReference type="EMBL" id="KAL0458214.1"/>
    </source>
</evidence>
<reference evidence="1" key="2">
    <citation type="journal article" date="2024" name="Plant">
        <title>Genomic evolution and insights into agronomic trait innovations of Sesamum species.</title>
        <authorList>
            <person name="Miao H."/>
            <person name="Wang L."/>
            <person name="Qu L."/>
            <person name="Liu H."/>
            <person name="Sun Y."/>
            <person name="Le M."/>
            <person name="Wang Q."/>
            <person name="Wei S."/>
            <person name="Zheng Y."/>
            <person name="Lin W."/>
            <person name="Duan Y."/>
            <person name="Cao H."/>
            <person name="Xiong S."/>
            <person name="Wang X."/>
            <person name="Wei L."/>
            <person name="Li C."/>
            <person name="Ma Q."/>
            <person name="Ju M."/>
            <person name="Zhao R."/>
            <person name="Li G."/>
            <person name="Mu C."/>
            <person name="Tian Q."/>
            <person name="Mei H."/>
            <person name="Zhang T."/>
            <person name="Gao T."/>
            <person name="Zhang H."/>
        </authorList>
    </citation>
    <scope>NUCLEOTIDE SEQUENCE</scope>
    <source>
        <strain evidence="1">KEN1</strain>
    </source>
</reference>
<comment type="caution">
    <text evidence="1">The sequence shown here is derived from an EMBL/GenBank/DDBJ whole genome shotgun (WGS) entry which is preliminary data.</text>
</comment>
<dbReference type="EMBL" id="JACGWN010000002">
    <property type="protein sequence ID" value="KAL0458214.1"/>
    <property type="molecule type" value="Genomic_DNA"/>
</dbReference>
<sequence length="61" mass="7062">MENDIHRHSTQNVTTLDDIARCIARIEANLIDLFEHVGLMPRRTNTLIIRRYALKGALFTL</sequence>
<dbReference type="AlphaFoldDB" id="A0AAW2XW49"/>
<organism evidence="1">
    <name type="scientific">Sesamum latifolium</name>
    <dbReference type="NCBI Taxonomy" id="2727402"/>
    <lineage>
        <taxon>Eukaryota</taxon>
        <taxon>Viridiplantae</taxon>
        <taxon>Streptophyta</taxon>
        <taxon>Embryophyta</taxon>
        <taxon>Tracheophyta</taxon>
        <taxon>Spermatophyta</taxon>
        <taxon>Magnoliopsida</taxon>
        <taxon>eudicotyledons</taxon>
        <taxon>Gunneridae</taxon>
        <taxon>Pentapetalae</taxon>
        <taxon>asterids</taxon>
        <taxon>lamiids</taxon>
        <taxon>Lamiales</taxon>
        <taxon>Pedaliaceae</taxon>
        <taxon>Sesamum</taxon>
    </lineage>
</organism>
<proteinExistence type="predicted"/>
<reference evidence="1" key="1">
    <citation type="submission" date="2020-06" db="EMBL/GenBank/DDBJ databases">
        <authorList>
            <person name="Li T."/>
            <person name="Hu X."/>
            <person name="Zhang T."/>
            <person name="Song X."/>
            <person name="Zhang H."/>
            <person name="Dai N."/>
            <person name="Sheng W."/>
            <person name="Hou X."/>
            <person name="Wei L."/>
        </authorList>
    </citation>
    <scope>NUCLEOTIDE SEQUENCE</scope>
    <source>
        <strain evidence="1">KEN1</strain>
        <tissue evidence="1">Leaf</tissue>
    </source>
</reference>